<keyword evidence="3" id="KW-0393">Immunoglobulin domain</keyword>
<evidence type="ECO:0000259" key="6">
    <source>
        <dbReference type="PROSITE" id="PS50835"/>
    </source>
</evidence>
<dbReference type="SUPFAM" id="SSF48726">
    <property type="entry name" value="Immunoglobulin"/>
    <property type="match status" value="1"/>
</dbReference>
<proteinExistence type="predicted"/>
<name>A0A8J6GZ76_MICOH</name>
<dbReference type="Pfam" id="PF07686">
    <property type="entry name" value="V-set"/>
    <property type="match status" value="1"/>
</dbReference>
<dbReference type="EMBL" id="JAATJU010010194">
    <property type="protein sequence ID" value="KAH0518598.1"/>
    <property type="molecule type" value="Genomic_DNA"/>
</dbReference>
<dbReference type="InterPro" id="IPR036179">
    <property type="entry name" value="Ig-like_dom_sf"/>
</dbReference>
<sequence length="229" mass="25679">MAWEDTYLLSPILLVLLASGSWAELIQTIEGQTTFVKCQYNGSQHSKEKIWCQKTPTESCKVLVSSLSTDIQQPRFFIRDHPDSHFFTVTMTALTVRDSGAYFCGISGNGRATIILKGIFLAVSEDSSDPYDYDIRTYINLPKVTILITTKYPRRDWTMTQSTPVVSSPDPGVTFSNVTNIPRVSISSIMIPMVCGVLSKTLVFNVLFAVTWRSFEGQTMKPHNNGLRF</sequence>
<keyword evidence="1 5" id="KW-0732">Signal</keyword>
<dbReference type="Gene3D" id="2.60.40.10">
    <property type="entry name" value="Immunoglobulins"/>
    <property type="match status" value="1"/>
</dbReference>
<evidence type="ECO:0000256" key="2">
    <source>
        <dbReference type="ARBA" id="ARBA00023157"/>
    </source>
</evidence>
<feature type="signal peptide" evidence="5">
    <location>
        <begin position="1"/>
        <end position="23"/>
    </location>
</feature>
<feature type="domain" description="Ig-like" evidence="6">
    <location>
        <begin position="11"/>
        <end position="115"/>
    </location>
</feature>
<dbReference type="PANTHER" id="PTHR16423">
    <property type="entry name" value="TREM-LIKE TRANSCRIPT PROTEIN"/>
    <property type="match status" value="1"/>
</dbReference>
<reference evidence="7" key="1">
    <citation type="submission" date="2020-03" db="EMBL/GenBank/DDBJ databases">
        <title>Studies in the Genomics of Life Span.</title>
        <authorList>
            <person name="Glass D."/>
        </authorList>
    </citation>
    <scope>NUCLEOTIDE SEQUENCE</scope>
    <source>
        <strain evidence="7">LTLLF</strain>
        <tissue evidence="7">Muscle</tissue>
    </source>
</reference>
<keyword evidence="4" id="KW-0472">Membrane</keyword>
<dbReference type="InterPro" id="IPR013106">
    <property type="entry name" value="Ig_V-set"/>
</dbReference>
<dbReference type="AlphaFoldDB" id="A0A8J6GZ76"/>
<dbReference type="PROSITE" id="PS50835">
    <property type="entry name" value="IG_LIKE"/>
    <property type="match status" value="1"/>
</dbReference>
<keyword evidence="2" id="KW-1015">Disulfide bond</keyword>
<evidence type="ECO:0000313" key="7">
    <source>
        <dbReference type="EMBL" id="KAH0518598.1"/>
    </source>
</evidence>
<dbReference type="InterPro" id="IPR007110">
    <property type="entry name" value="Ig-like_dom"/>
</dbReference>
<dbReference type="GO" id="GO:0009986">
    <property type="term" value="C:cell surface"/>
    <property type="evidence" value="ECO:0007669"/>
    <property type="project" value="TreeGrafter"/>
</dbReference>
<evidence type="ECO:0000256" key="3">
    <source>
        <dbReference type="ARBA" id="ARBA00023319"/>
    </source>
</evidence>
<evidence type="ECO:0000256" key="5">
    <source>
        <dbReference type="SAM" id="SignalP"/>
    </source>
</evidence>
<evidence type="ECO:0000256" key="1">
    <source>
        <dbReference type="ARBA" id="ARBA00022729"/>
    </source>
</evidence>
<keyword evidence="4" id="KW-0812">Transmembrane</keyword>
<comment type="caution">
    <text evidence="7">The sequence shown here is derived from an EMBL/GenBank/DDBJ whole genome shotgun (WGS) entry which is preliminary data.</text>
</comment>
<dbReference type="InterPro" id="IPR052314">
    <property type="entry name" value="Immune_rcpt_domain"/>
</dbReference>
<feature type="transmembrane region" description="Helical" evidence="4">
    <location>
        <begin position="189"/>
        <end position="212"/>
    </location>
</feature>
<dbReference type="InterPro" id="IPR013783">
    <property type="entry name" value="Ig-like_fold"/>
</dbReference>
<organism evidence="7 8">
    <name type="scientific">Microtus ochrogaster</name>
    <name type="common">Prairie vole</name>
    <dbReference type="NCBI Taxonomy" id="79684"/>
    <lineage>
        <taxon>Eukaryota</taxon>
        <taxon>Metazoa</taxon>
        <taxon>Chordata</taxon>
        <taxon>Craniata</taxon>
        <taxon>Vertebrata</taxon>
        <taxon>Euteleostomi</taxon>
        <taxon>Mammalia</taxon>
        <taxon>Eutheria</taxon>
        <taxon>Euarchontoglires</taxon>
        <taxon>Glires</taxon>
        <taxon>Rodentia</taxon>
        <taxon>Myomorpha</taxon>
        <taxon>Muroidea</taxon>
        <taxon>Cricetidae</taxon>
        <taxon>Arvicolinae</taxon>
        <taxon>Microtus</taxon>
    </lineage>
</organism>
<dbReference type="GO" id="GO:0038023">
    <property type="term" value="F:signaling receptor activity"/>
    <property type="evidence" value="ECO:0007669"/>
    <property type="project" value="TreeGrafter"/>
</dbReference>
<gene>
    <name evidence="7" type="ORF">LTLLF_115810</name>
</gene>
<dbReference type="PANTHER" id="PTHR16423:SF10">
    <property type="entry name" value="CRKD-BINDING PROTEIN-RELATED"/>
    <property type="match status" value="1"/>
</dbReference>
<evidence type="ECO:0000256" key="4">
    <source>
        <dbReference type="SAM" id="Phobius"/>
    </source>
</evidence>
<dbReference type="Proteomes" id="UP000710432">
    <property type="component" value="Unassembled WGS sequence"/>
</dbReference>
<keyword evidence="7" id="KW-0675">Receptor</keyword>
<evidence type="ECO:0000313" key="8">
    <source>
        <dbReference type="Proteomes" id="UP000710432"/>
    </source>
</evidence>
<accession>A0A8J6GZ76</accession>
<keyword evidence="4" id="KW-1133">Transmembrane helix</keyword>
<feature type="chain" id="PRO_5035276156" evidence="5">
    <location>
        <begin position="24"/>
        <end position="229"/>
    </location>
</feature>
<protein>
    <submittedName>
        <fullName evidence="7">Triggering receptor expressed on myeloid cells 1</fullName>
    </submittedName>
</protein>